<dbReference type="EMBL" id="CZAB01000037">
    <property type="protein sequence ID" value="CUP50723.1"/>
    <property type="molecule type" value="Genomic_DNA"/>
</dbReference>
<evidence type="ECO:0000313" key="1">
    <source>
        <dbReference type="EMBL" id="CUP50723.1"/>
    </source>
</evidence>
<dbReference type="AlphaFoldDB" id="A0A174NQ38"/>
<evidence type="ECO:0000313" key="2">
    <source>
        <dbReference type="Proteomes" id="UP000095512"/>
    </source>
</evidence>
<gene>
    <name evidence="1" type="ORF">ERS852480_03461</name>
</gene>
<protein>
    <submittedName>
        <fullName evidence="1">Uncharacterized protein</fullName>
    </submittedName>
</protein>
<dbReference type="Proteomes" id="UP000095512">
    <property type="component" value="Unassembled WGS sequence"/>
</dbReference>
<sequence length="85" mass="10140">MSKKEFVEIVTLLRGAYFRNELLKNVAEADVWYECLRDLEFEWTKKAIIQWVQENKFPPAISEIRDLAKKIEQCAYENGDAKIWQ</sequence>
<name>A0A174NQ38_9FIRM</name>
<dbReference type="RefSeq" id="WP_002586449.1">
    <property type="nucleotide sequence ID" value="NZ_CZAB01000037.1"/>
</dbReference>
<reference evidence="1 2" key="1">
    <citation type="submission" date="2015-09" db="EMBL/GenBank/DDBJ databases">
        <authorList>
            <consortium name="Pathogen Informatics"/>
        </authorList>
    </citation>
    <scope>NUCLEOTIDE SEQUENCE [LARGE SCALE GENOMIC DNA]</scope>
    <source>
        <strain evidence="1 2">2789STDY5834865</strain>
    </source>
</reference>
<proteinExistence type="predicted"/>
<dbReference type="Gene3D" id="1.10.8.200">
    <property type="entry name" value="Replisome organizer (g39p helicase loader/inhibitor protein)"/>
    <property type="match status" value="1"/>
</dbReference>
<organism evidence="1 2">
    <name type="scientific">Enterocloster clostridioformis</name>
    <dbReference type="NCBI Taxonomy" id="1531"/>
    <lineage>
        <taxon>Bacteria</taxon>
        <taxon>Bacillati</taxon>
        <taxon>Bacillota</taxon>
        <taxon>Clostridia</taxon>
        <taxon>Lachnospirales</taxon>
        <taxon>Lachnospiraceae</taxon>
        <taxon>Enterocloster</taxon>
    </lineage>
</organism>
<accession>A0A174NQ38</accession>